<accession>A0A5D2ARF9</accession>
<dbReference type="AlphaFoldDB" id="A0A5D2ARF9"/>
<proteinExistence type="predicted"/>
<reference evidence="1 2" key="1">
    <citation type="submission" date="2019-06" db="EMBL/GenBank/DDBJ databases">
        <title>WGS assembly of Gossypium darwinii.</title>
        <authorList>
            <person name="Chen Z.J."/>
            <person name="Sreedasyam A."/>
            <person name="Ando A."/>
            <person name="Song Q."/>
            <person name="De L."/>
            <person name="Hulse-Kemp A."/>
            <person name="Ding M."/>
            <person name="Ye W."/>
            <person name="Kirkbride R."/>
            <person name="Jenkins J."/>
            <person name="Plott C."/>
            <person name="Lovell J."/>
            <person name="Lin Y.-M."/>
            <person name="Vaughn R."/>
            <person name="Liu B."/>
            <person name="Li W."/>
            <person name="Simpson S."/>
            <person name="Scheffler B."/>
            <person name="Saski C."/>
            <person name="Grover C."/>
            <person name="Hu G."/>
            <person name="Conover J."/>
            <person name="Carlson J."/>
            <person name="Shu S."/>
            <person name="Boston L."/>
            <person name="Williams M."/>
            <person name="Peterson D."/>
            <person name="Mcgee K."/>
            <person name="Jones D."/>
            <person name="Wendel J."/>
            <person name="Stelly D."/>
            <person name="Grimwood J."/>
            <person name="Schmutz J."/>
        </authorList>
    </citation>
    <scope>NUCLEOTIDE SEQUENCE [LARGE SCALE GENOMIC DNA]</scope>
    <source>
        <strain evidence="1">1808015.09</strain>
    </source>
</reference>
<sequence length="124" mass="14624">MPPYFLIYMLMVPHSPFCLHSIISGMHNDKQSSTIPAYQPTVIWRLQEQKIEIPSFTFADVDCNRMRMMTVQPSLYTFKLIHQPKLKILVAGGQIQKPDFLRFLLLEDKFKNITSRNWILVSFY</sequence>
<protein>
    <submittedName>
        <fullName evidence="1">Uncharacterized protein</fullName>
    </submittedName>
</protein>
<name>A0A5D2ARF9_GOSDA</name>
<keyword evidence="2" id="KW-1185">Reference proteome</keyword>
<evidence type="ECO:0000313" key="2">
    <source>
        <dbReference type="Proteomes" id="UP000323506"/>
    </source>
</evidence>
<dbReference type="Proteomes" id="UP000323506">
    <property type="component" value="Chromosome D11"/>
</dbReference>
<evidence type="ECO:0000313" key="1">
    <source>
        <dbReference type="EMBL" id="TYG46978.1"/>
    </source>
</evidence>
<organism evidence="1 2">
    <name type="scientific">Gossypium darwinii</name>
    <name type="common">Darwin's cotton</name>
    <name type="synonym">Gossypium barbadense var. darwinii</name>
    <dbReference type="NCBI Taxonomy" id="34276"/>
    <lineage>
        <taxon>Eukaryota</taxon>
        <taxon>Viridiplantae</taxon>
        <taxon>Streptophyta</taxon>
        <taxon>Embryophyta</taxon>
        <taxon>Tracheophyta</taxon>
        <taxon>Spermatophyta</taxon>
        <taxon>Magnoliopsida</taxon>
        <taxon>eudicotyledons</taxon>
        <taxon>Gunneridae</taxon>
        <taxon>Pentapetalae</taxon>
        <taxon>rosids</taxon>
        <taxon>malvids</taxon>
        <taxon>Malvales</taxon>
        <taxon>Malvaceae</taxon>
        <taxon>Malvoideae</taxon>
        <taxon>Gossypium</taxon>
    </lineage>
</organism>
<dbReference type="EMBL" id="CM017711">
    <property type="protein sequence ID" value="TYG46978.1"/>
    <property type="molecule type" value="Genomic_DNA"/>
</dbReference>
<gene>
    <name evidence="1" type="ORF">ES288_D11G300400v1</name>
</gene>